<keyword evidence="2" id="KW-0238">DNA-binding</keyword>
<dbReference type="RefSeq" id="WP_231061282.1">
    <property type="nucleotide sequence ID" value="NZ_JAJNOR010000001.1"/>
</dbReference>
<protein>
    <submittedName>
        <fullName evidence="5">AraC family transcriptional regulator</fullName>
    </submittedName>
</protein>
<proteinExistence type="predicted"/>
<dbReference type="EMBL" id="JAJNOR010000001">
    <property type="protein sequence ID" value="MCD2491344.1"/>
    <property type="molecule type" value="Genomic_DNA"/>
</dbReference>
<name>A0AAP2RH68_9FIRM</name>
<dbReference type="InterPro" id="IPR009057">
    <property type="entry name" value="Homeodomain-like_sf"/>
</dbReference>
<gene>
    <name evidence="5" type="ORF">LQE92_01720</name>
</gene>
<dbReference type="PANTHER" id="PTHR47893:SF1">
    <property type="entry name" value="REGULATORY PROTEIN PCHR"/>
    <property type="match status" value="1"/>
</dbReference>
<feature type="domain" description="HTH araC/xylS-type" evidence="4">
    <location>
        <begin position="221"/>
        <end position="319"/>
    </location>
</feature>
<comment type="caution">
    <text evidence="5">The sequence shown here is derived from an EMBL/GenBank/DDBJ whole genome shotgun (WGS) entry which is preliminary data.</text>
</comment>
<dbReference type="PROSITE" id="PS01124">
    <property type="entry name" value="HTH_ARAC_FAMILY_2"/>
    <property type="match status" value="1"/>
</dbReference>
<organism evidence="5 6">
    <name type="scientific">Lientehia hominis</name>
    <dbReference type="NCBI Taxonomy" id="2897778"/>
    <lineage>
        <taxon>Bacteria</taxon>
        <taxon>Bacillati</taxon>
        <taxon>Bacillota</taxon>
        <taxon>Clostridia</taxon>
        <taxon>Lachnospirales</taxon>
        <taxon>Lachnospiraceae</taxon>
        <taxon>Lientehia</taxon>
    </lineage>
</organism>
<keyword evidence="3" id="KW-0804">Transcription</keyword>
<evidence type="ECO:0000259" key="4">
    <source>
        <dbReference type="PROSITE" id="PS01124"/>
    </source>
</evidence>
<dbReference type="SUPFAM" id="SSF46689">
    <property type="entry name" value="Homeodomain-like"/>
    <property type="match status" value="2"/>
</dbReference>
<evidence type="ECO:0000256" key="1">
    <source>
        <dbReference type="ARBA" id="ARBA00023015"/>
    </source>
</evidence>
<dbReference type="InterPro" id="IPR018060">
    <property type="entry name" value="HTH_AraC"/>
</dbReference>
<keyword evidence="6" id="KW-1185">Reference proteome</keyword>
<accession>A0AAP2RH68</accession>
<dbReference type="GO" id="GO:0043565">
    <property type="term" value="F:sequence-specific DNA binding"/>
    <property type="evidence" value="ECO:0007669"/>
    <property type="project" value="InterPro"/>
</dbReference>
<dbReference type="PRINTS" id="PR00032">
    <property type="entry name" value="HTHARAC"/>
</dbReference>
<dbReference type="PANTHER" id="PTHR47893">
    <property type="entry name" value="REGULATORY PROTEIN PCHR"/>
    <property type="match status" value="1"/>
</dbReference>
<evidence type="ECO:0000313" key="6">
    <source>
        <dbReference type="Proteomes" id="UP001299265"/>
    </source>
</evidence>
<sequence>MSNIVDFYKEQFAEKGFIPDTENDTYCGIGSTWKFSDEIGGGYFWIYSVKDLFSIRIHDFFFHKDTIMEFSWPECLSIDQYESVSGEELSPYRRLEAGSIKSFIGGYKPYKVLIHKKIPVRSIGIEIMPAYYEDCLKKRYPGEYASPQEAFASVGQTMNFPEMSKLLKQVKDYRGEGIAASLFYEGKVAEAIALTVEWNKRNLERQEVERRLSAKDIEELKTITLFLNDHYAQDVTIEELTKIACMGATKLQSTFKQYNDCTITEYIQQRRMSQAEHLLAHTDLNIGQVAKTVGYTKASRFAELFRKSTGILPAEYRKMAQK</sequence>
<dbReference type="Proteomes" id="UP001299265">
    <property type="component" value="Unassembled WGS sequence"/>
</dbReference>
<dbReference type="Gene3D" id="1.10.10.60">
    <property type="entry name" value="Homeodomain-like"/>
    <property type="match status" value="2"/>
</dbReference>
<dbReference type="InterPro" id="IPR020449">
    <property type="entry name" value="Tscrpt_reg_AraC-type_HTH"/>
</dbReference>
<dbReference type="GO" id="GO:0003700">
    <property type="term" value="F:DNA-binding transcription factor activity"/>
    <property type="evidence" value="ECO:0007669"/>
    <property type="project" value="InterPro"/>
</dbReference>
<dbReference type="InterPro" id="IPR053142">
    <property type="entry name" value="PchR_regulatory_protein"/>
</dbReference>
<reference evidence="5 6" key="1">
    <citation type="submission" date="2021-11" db="EMBL/GenBank/DDBJ databases">
        <title>Lacrimispora sp. nov. NSJ-141 isolated from human feces.</title>
        <authorList>
            <person name="Abdugheni R."/>
        </authorList>
    </citation>
    <scope>NUCLEOTIDE SEQUENCE [LARGE SCALE GENOMIC DNA]</scope>
    <source>
        <strain evidence="5 6">NSJ-141</strain>
    </source>
</reference>
<dbReference type="SMART" id="SM00342">
    <property type="entry name" value="HTH_ARAC"/>
    <property type="match status" value="1"/>
</dbReference>
<evidence type="ECO:0000256" key="2">
    <source>
        <dbReference type="ARBA" id="ARBA00023125"/>
    </source>
</evidence>
<keyword evidence="1" id="KW-0805">Transcription regulation</keyword>
<dbReference type="Pfam" id="PF12833">
    <property type="entry name" value="HTH_18"/>
    <property type="match status" value="1"/>
</dbReference>
<dbReference type="AlphaFoldDB" id="A0AAP2RH68"/>
<evidence type="ECO:0000313" key="5">
    <source>
        <dbReference type="EMBL" id="MCD2491344.1"/>
    </source>
</evidence>
<evidence type="ECO:0000256" key="3">
    <source>
        <dbReference type="ARBA" id="ARBA00023163"/>
    </source>
</evidence>